<dbReference type="AlphaFoldDB" id="A0A8E2RZ48"/>
<feature type="region of interest" description="Disordered" evidence="1">
    <location>
        <begin position="44"/>
        <end position="76"/>
    </location>
</feature>
<reference evidence="2 3" key="1">
    <citation type="submission" date="2018-03" db="EMBL/GenBank/DDBJ databases">
        <authorList>
            <person name="Nguyen K."/>
            <person name="Fouts D."/>
            <person name="Sutton G."/>
        </authorList>
    </citation>
    <scope>NUCLEOTIDE SEQUENCE [LARGE SCALE GENOMIC DNA]</scope>
    <source>
        <strain evidence="2 3">AU17135</strain>
    </source>
</reference>
<feature type="compositionally biased region" description="Basic residues" evidence="1">
    <location>
        <begin position="52"/>
        <end position="76"/>
    </location>
</feature>
<evidence type="ECO:0000256" key="1">
    <source>
        <dbReference type="SAM" id="MobiDB-lite"/>
    </source>
</evidence>
<name>A0A8E2RZ48_9BURK</name>
<proteinExistence type="predicted"/>
<sequence>MRRDHGRASRHALLRAAKQRMLVHAARVLRGTIRAHRAFARLSRASDARERRVQRRGQRHAQRRAYRGHPYKCKSR</sequence>
<accession>A0A8E2RZ48</accession>
<gene>
    <name evidence="2" type="ORF">C6P98_04080</name>
</gene>
<evidence type="ECO:0000313" key="3">
    <source>
        <dbReference type="Proteomes" id="UP000237686"/>
    </source>
</evidence>
<dbReference type="Proteomes" id="UP000237686">
    <property type="component" value="Unassembled WGS sequence"/>
</dbReference>
<protein>
    <submittedName>
        <fullName evidence="2">Uncharacterized protein</fullName>
    </submittedName>
</protein>
<dbReference type="EMBL" id="PVFZ01000009">
    <property type="protein sequence ID" value="PRF27507.1"/>
    <property type="molecule type" value="Genomic_DNA"/>
</dbReference>
<organism evidence="2 3">
    <name type="scientific">Burkholderia multivorans</name>
    <dbReference type="NCBI Taxonomy" id="87883"/>
    <lineage>
        <taxon>Bacteria</taxon>
        <taxon>Pseudomonadati</taxon>
        <taxon>Pseudomonadota</taxon>
        <taxon>Betaproteobacteria</taxon>
        <taxon>Burkholderiales</taxon>
        <taxon>Burkholderiaceae</taxon>
        <taxon>Burkholderia</taxon>
        <taxon>Burkholderia cepacia complex</taxon>
    </lineage>
</organism>
<comment type="caution">
    <text evidence="2">The sequence shown here is derived from an EMBL/GenBank/DDBJ whole genome shotgun (WGS) entry which is preliminary data.</text>
</comment>
<evidence type="ECO:0000313" key="2">
    <source>
        <dbReference type="EMBL" id="PRF27507.1"/>
    </source>
</evidence>